<evidence type="ECO:0000259" key="3">
    <source>
        <dbReference type="Pfam" id="PF10145"/>
    </source>
</evidence>
<keyword evidence="1" id="KW-1188">Viral release from host cell</keyword>
<dbReference type="RefSeq" id="WP_077838496.1">
    <property type="nucleotide sequence ID" value="NZ_JABTAE010000001.1"/>
</dbReference>
<evidence type="ECO:0000313" key="4">
    <source>
        <dbReference type="EMBL" id="OOM62316.1"/>
    </source>
</evidence>
<dbReference type="PANTHER" id="PTHR37813">
    <property type="entry name" value="FELS-2 PROPHAGE PROTEIN"/>
    <property type="match status" value="1"/>
</dbReference>
<dbReference type="InterPro" id="IPR010090">
    <property type="entry name" value="Phage_tape_meas"/>
</dbReference>
<name>A0A1S8S9P4_CLOBE</name>
<gene>
    <name evidence="4" type="ORF">CLBCK_18540</name>
</gene>
<organism evidence="4 5">
    <name type="scientific">Clostridium beijerinckii</name>
    <name type="common">Clostridium MP</name>
    <dbReference type="NCBI Taxonomy" id="1520"/>
    <lineage>
        <taxon>Bacteria</taxon>
        <taxon>Bacillati</taxon>
        <taxon>Bacillota</taxon>
        <taxon>Clostridia</taxon>
        <taxon>Eubacteriales</taxon>
        <taxon>Clostridiaceae</taxon>
        <taxon>Clostridium</taxon>
    </lineage>
</organism>
<feature type="domain" description="Phage tail tape measure protein" evidence="3">
    <location>
        <begin position="97"/>
        <end position="296"/>
    </location>
</feature>
<dbReference type="PANTHER" id="PTHR37813:SF1">
    <property type="entry name" value="FELS-2 PROPHAGE PROTEIN"/>
    <property type="match status" value="1"/>
</dbReference>
<proteinExistence type="predicted"/>
<dbReference type="NCBIfam" id="TIGR01760">
    <property type="entry name" value="tape_meas_TP901"/>
    <property type="match status" value="1"/>
</dbReference>
<dbReference type="AlphaFoldDB" id="A0A1S8S9P4"/>
<feature type="transmembrane region" description="Helical" evidence="2">
    <location>
        <begin position="494"/>
        <end position="514"/>
    </location>
</feature>
<dbReference type="Pfam" id="PF10145">
    <property type="entry name" value="PhageMin_Tail"/>
    <property type="match status" value="1"/>
</dbReference>
<evidence type="ECO:0000256" key="2">
    <source>
        <dbReference type="SAM" id="Phobius"/>
    </source>
</evidence>
<evidence type="ECO:0000256" key="1">
    <source>
        <dbReference type="ARBA" id="ARBA00022612"/>
    </source>
</evidence>
<dbReference type="Proteomes" id="UP000190973">
    <property type="component" value="Unassembled WGS sequence"/>
</dbReference>
<reference evidence="4 5" key="1">
    <citation type="submission" date="2016-05" db="EMBL/GenBank/DDBJ databases">
        <title>Microbial solvent formation.</title>
        <authorList>
            <person name="Poehlein A."/>
            <person name="Montoya Solano J.D."/>
            <person name="Flitsch S."/>
            <person name="Krabben P."/>
            <person name="Duerre P."/>
            <person name="Daniel R."/>
        </authorList>
    </citation>
    <scope>NUCLEOTIDE SEQUENCE [LARGE SCALE GENOMIC DNA]</scope>
    <source>
        <strain evidence="4 5">DSM 53</strain>
    </source>
</reference>
<keyword evidence="2" id="KW-0812">Transmembrane</keyword>
<feature type="transmembrane region" description="Helical" evidence="2">
    <location>
        <begin position="469"/>
        <end position="488"/>
    </location>
</feature>
<feature type="transmembrane region" description="Helical" evidence="2">
    <location>
        <begin position="438"/>
        <end position="457"/>
    </location>
</feature>
<keyword evidence="2" id="KW-1133">Transmembrane helix</keyword>
<evidence type="ECO:0000313" key="5">
    <source>
        <dbReference type="Proteomes" id="UP000190973"/>
    </source>
</evidence>
<dbReference type="EMBL" id="LZZI01000025">
    <property type="protein sequence ID" value="OOM62316.1"/>
    <property type="molecule type" value="Genomic_DNA"/>
</dbReference>
<protein>
    <submittedName>
        <fullName evidence="4">Phage-related minor tail protein</fullName>
    </submittedName>
</protein>
<feature type="transmembrane region" description="Helical" evidence="2">
    <location>
        <begin position="389"/>
        <end position="407"/>
    </location>
</feature>
<accession>A0A1S8S9P4</accession>
<sequence length="726" mass="76757">MAINVGTAVAYLDLDMSGFKNSLASAGAELKTFTTGGDTQGLGNAMNGVGSELTKNVTLPIAGIGAAAANASMDFEAQMSKVKAISGAVGEDFDGLRNQAIQLGADTNFSASEAAGGMENLASAGFKTQEIMAAMPGMLDLAAAGGVNISDASDIAASTLRGFGMEAKDVTHVADALAKAAGDTNAEIMDTGDAMKYIAPVAHSLGLSFEDTTAAIGMLSNAGIKGSQAGTTLRGALVNLAKPTDSAAKLMENLGMNFFDAQGKLLPMTDIIQILKDKTAGLTQEQKASAFAVMFGKEAMSGMLALVDQGPDKFKELTDTLKNCNGASKEMAGTMQDNLKGSIEAMKGSIETAAIKIGDVLAPMIKSCAGWIADLVNKFSALSPETQAFIVKMALVAAAIGPVLIVLAKLIESVRTVIGVFTGISKITSIVSALPGAIASPVGAVVGIIMLIAIVVYEVIKHWDSIKAYFSNLFTWLKNVFGTFWGWLTNFFSKWGPTILAIIAPFLGIPLIIWQHWSKIKEWLQPIFDWMINAFDKVVSFFSNGIVGLKAAFDDFKSWASGIGKNICEGLVHGLEAGWDWIFEKVGNMADKIKSIFTKILDIHSPSRVFRGYGKNIGEGLVLGIDDHDQTINERFKGLGNKIKDLGNVKPNFNFGNAAGAYNGSSSFLNSVPKQYTFSPEIHMRVSIADTGSKGIAQLTSELKNMAQTAVKNSMVDEFMDDALRL</sequence>
<keyword evidence="2" id="KW-0472">Membrane</keyword>
<comment type="caution">
    <text evidence="4">The sequence shown here is derived from an EMBL/GenBank/DDBJ whole genome shotgun (WGS) entry which is preliminary data.</text>
</comment>